<organism evidence="2 3">
    <name type="scientific">Heliorestis acidaminivorans</name>
    <dbReference type="NCBI Taxonomy" id="553427"/>
    <lineage>
        <taxon>Bacteria</taxon>
        <taxon>Bacillati</taxon>
        <taxon>Bacillota</taxon>
        <taxon>Clostridia</taxon>
        <taxon>Eubacteriales</taxon>
        <taxon>Heliobacteriaceae</taxon>
        <taxon>Heliorestis</taxon>
    </lineage>
</organism>
<dbReference type="InterPro" id="IPR027598">
    <property type="entry name" value="Amphi-Trp_dom"/>
</dbReference>
<gene>
    <name evidence="2" type="ORF">F9B85_08290</name>
</gene>
<proteinExistence type="predicted"/>
<evidence type="ECO:0000313" key="3">
    <source>
        <dbReference type="Proteomes" id="UP000468766"/>
    </source>
</evidence>
<name>A0A6I0EX59_9FIRM</name>
<evidence type="ECO:0000313" key="2">
    <source>
        <dbReference type="EMBL" id="KAB2952747.1"/>
    </source>
</evidence>
<protein>
    <submittedName>
        <fullName evidence="2">Amphi-Trp domain-containing protein</fullName>
    </submittedName>
</protein>
<dbReference type="AlphaFoldDB" id="A0A6I0EX59"/>
<dbReference type="EMBL" id="WBXO01000005">
    <property type="protein sequence ID" value="KAB2952747.1"/>
    <property type="molecule type" value="Genomic_DNA"/>
</dbReference>
<dbReference type="OrthoDB" id="2942826at2"/>
<comment type="caution">
    <text evidence="2">The sequence shown here is derived from an EMBL/GenBank/DDBJ whole genome shotgun (WGS) entry which is preliminary data.</text>
</comment>
<dbReference type="NCBIfam" id="TIGR04354">
    <property type="entry name" value="amphi-Trp"/>
    <property type="match status" value="1"/>
</dbReference>
<feature type="domain" description="Amphi-Trp" evidence="1">
    <location>
        <begin position="1"/>
        <end position="51"/>
    </location>
</feature>
<evidence type="ECO:0000259" key="1">
    <source>
        <dbReference type="Pfam" id="PF20068"/>
    </source>
</evidence>
<dbReference type="Pfam" id="PF20068">
    <property type="entry name" value="Amphi-Trp"/>
    <property type="match status" value="1"/>
</dbReference>
<sequence>MADKLSREGSFHVTQGEKEFEIRPAGKTELQLKYETEGDKQKFEIEIEWRPLGEVDNIVIK</sequence>
<reference evidence="2 3" key="1">
    <citation type="submission" date="2019-10" db="EMBL/GenBank/DDBJ databases">
        <title>Whole-genome sequence of the extremophile Heliorestis acidaminivorans DSM 24790.</title>
        <authorList>
            <person name="Kyndt J.A."/>
            <person name="Meyer T.E."/>
        </authorList>
    </citation>
    <scope>NUCLEOTIDE SEQUENCE [LARGE SCALE GENOMIC DNA]</scope>
    <source>
        <strain evidence="2 3">DSM 24790</strain>
    </source>
</reference>
<keyword evidence="3" id="KW-1185">Reference proteome</keyword>
<dbReference type="Proteomes" id="UP000468766">
    <property type="component" value="Unassembled WGS sequence"/>
</dbReference>
<accession>A0A6I0EX59</accession>